<gene>
    <name evidence="2" type="ORF">KME28_00405</name>
</gene>
<dbReference type="AlphaFoldDB" id="A0A9E3LR83"/>
<dbReference type="PROSITE" id="PS51186">
    <property type="entry name" value="GNAT"/>
    <property type="match status" value="1"/>
</dbReference>
<dbReference type="SUPFAM" id="SSF55729">
    <property type="entry name" value="Acyl-CoA N-acyltransferases (Nat)"/>
    <property type="match status" value="1"/>
</dbReference>
<feature type="domain" description="N-acetyltransferase" evidence="1">
    <location>
        <begin position="7"/>
        <end position="160"/>
    </location>
</feature>
<dbReference type="Proteomes" id="UP000813215">
    <property type="component" value="Unassembled WGS sequence"/>
</dbReference>
<comment type="caution">
    <text evidence="2">The sequence shown here is derived from an EMBL/GenBank/DDBJ whole genome shotgun (WGS) entry which is preliminary data.</text>
</comment>
<dbReference type="CDD" id="cd04301">
    <property type="entry name" value="NAT_SF"/>
    <property type="match status" value="1"/>
</dbReference>
<organism evidence="2 3">
    <name type="scientific">Pelatocladus maniniholoensis HA4357-MV3</name>
    <dbReference type="NCBI Taxonomy" id="1117104"/>
    <lineage>
        <taxon>Bacteria</taxon>
        <taxon>Bacillati</taxon>
        <taxon>Cyanobacteriota</taxon>
        <taxon>Cyanophyceae</taxon>
        <taxon>Nostocales</taxon>
        <taxon>Nostocaceae</taxon>
        <taxon>Pelatocladus</taxon>
    </lineage>
</organism>
<evidence type="ECO:0000313" key="2">
    <source>
        <dbReference type="EMBL" id="MBW4430259.1"/>
    </source>
</evidence>
<dbReference type="InterPro" id="IPR000182">
    <property type="entry name" value="GNAT_dom"/>
</dbReference>
<reference evidence="2" key="2">
    <citation type="journal article" date="2022" name="Microbiol. Resour. Announc.">
        <title>Metagenome Sequencing to Explore Phylogenomics of Terrestrial Cyanobacteria.</title>
        <authorList>
            <person name="Ward R.D."/>
            <person name="Stajich J.E."/>
            <person name="Johansen J.R."/>
            <person name="Huntemann M."/>
            <person name="Clum A."/>
            <person name="Foster B."/>
            <person name="Foster B."/>
            <person name="Roux S."/>
            <person name="Palaniappan K."/>
            <person name="Varghese N."/>
            <person name="Mukherjee S."/>
            <person name="Reddy T.B.K."/>
            <person name="Daum C."/>
            <person name="Copeland A."/>
            <person name="Chen I.A."/>
            <person name="Ivanova N.N."/>
            <person name="Kyrpides N.C."/>
            <person name="Shapiro N."/>
            <person name="Eloe-Fadrosh E.A."/>
            <person name="Pietrasiak N."/>
        </authorList>
    </citation>
    <scope>NUCLEOTIDE SEQUENCE</scope>
    <source>
        <strain evidence="2">HA4357-MV3</strain>
    </source>
</reference>
<proteinExistence type="predicted"/>
<dbReference type="GO" id="GO:0016747">
    <property type="term" value="F:acyltransferase activity, transferring groups other than amino-acyl groups"/>
    <property type="evidence" value="ECO:0007669"/>
    <property type="project" value="InterPro"/>
</dbReference>
<dbReference type="InterPro" id="IPR016181">
    <property type="entry name" value="Acyl_CoA_acyltransferase"/>
</dbReference>
<protein>
    <submittedName>
        <fullName evidence="2">GNAT family N-acetyltransferase</fullName>
    </submittedName>
</protein>
<dbReference type="Pfam" id="PF00583">
    <property type="entry name" value="Acetyltransf_1"/>
    <property type="match status" value="1"/>
</dbReference>
<sequence length="160" mass="18409">MSAVPTINFREATVQEDDLIAQHFYQLWRDNNVAPESIRSDWLETILEFIEHVRQELYYKAFVAEVDSKVIGSASCQLFAGLYPVPFTDNYRKYGYIWGVYVDFPYRGQGIAKQLTSMAIDYLKAIACTRVILHASPLGKPVYDRLGFVPSNEMRLDIID</sequence>
<reference evidence="2" key="1">
    <citation type="submission" date="2021-05" db="EMBL/GenBank/DDBJ databases">
        <authorList>
            <person name="Pietrasiak N."/>
            <person name="Ward R."/>
            <person name="Stajich J.E."/>
            <person name="Kurbessoian T."/>
        </authorList>
    </citation>
    <scope>NUCLEOTIDE SEQUENCE</scope>
    <source>
        <strain evidence="2">HA4357-MV3</strain>
    </source>
</reference>
<evidence type="ECO:0000259" key="1">
    <source>
        <dbReference type="PROSITE" id="PS51186"/>
    </source>
</evidence>
<evidence type="ECO:0000313" key="3">
    <source>
        <dbReference type="Proteomes" id="UP000813215"/>
    </source>
</evidence>
<dbReference type="EMBL" id="JAHHHW010000004">
    <property type="protein sequence ID" value="MBW4430259.1"/>
    <property type="molecule type" value="Genomic_DNA"/>
</dbReference>
<name>A0A9E3LR83_9NOST</name>
<dbReference type="Gene3D" id="3.40.630.30">
    <property type="match status" value="1"/>
</dbReference>
<accession>A0A9E3LR83</accession>